<keyword evidence="6" id="KW-0175">Coiled coil</keyword>
<evidence type="ECO:0000256" key="1">
    <source>
        <dbReference type="ARBA" id="ARBA00004648"/>
    </source>
</evidence>
<evidence type="ECO:0000256" key="6">
    <source>
        <dbReference type="SAM" id="Coils"/>
    </source>
</evidence>
<evidence type="ECO:0000256" key="3">
    <source>
        <dbReference type="ARBA" id="ARBA00023125"/>
    </source>
</evidence>
<dbReference type="InterPro" id="IPR046347">
    <property type="entry name" value="bZIP_sf"/>
</dbReference>
<dbReference type="CDD" id="cd14689">
    <property type="entry name" value="bZIP_CREB3"/>
    <property type="match status" value="1"/>
</dbReference>
<proteinExistence type="predicted"/>
<evidence type="ECO:0000256" key="7">
    <source>
        <dbReference type="SAM" id="MobiDB-lite"/>
    </source>
</evidence>
<dbReference type="PANTHER" id="PTHR45996">
    <property type="entry name" value="AGAP001464-PB"/>
    <property type="match status" value="1"/>
</dbReference>
<dbReference type="PANTHER" id="PTHR45996:SF3">
    <property type="entry name" value="CREB-H TRANSCRIPTION FACTOR HOMOLOG LET-607"/>
    <property type="match status" value="1"/>
</dbReference>
<dbReference type="InterPro" id="IPR004827">
    <property type="entry name" value="bZIP"/>
</dbReference>
<dbReference type="Pfam" id="PF00078">
    <property type="entry name" value="RVT_1"/>
    <property type="match status" value="1"/>
</dbReference>
<feature type="coiled-coil region" evidence="6">
    <location>
        <begin position="336"/>
        <end position="384"/>
    </location>
</feature>
<dbReference type="Gene3D" id="1.20.5.170">
    <property type="match status" value="1"/>
</dbReference>
<evidence type="ECO:0000256" key="4">
    <source>
        <dbReference type="ARBA" id="ARBA00023163"/>
    </source>
</evidence>
<comment type="subcellular location">
    <subcellularLocation>
        <location evidence="1">Endoplasmic reticulum membrane</location>
        <topology evidence="1">Single-pass type II membrane protein</topology>
    </subcellularLocation>
</comment>
<dbReference type="InterPro" id="IPR000477">
    <property type="entry name" value="RT_dom"/>
</dbReference>
<evidence type="ECO:0000256" key="2">
    <source>
        <dbReference type="ARBA" id="ARBA00023015"/>
    </source>
</evidence>
<keyword evidence="4" id="KW-0804">Transcription</keyword>
<sequence>MSVPTDLSLMDFLFEREDPILNLTEKDTINRNDQKDVSMAAESWPTNPDEFLDSFLKFENHPFEILDESELLSAACTIATDVPPPASSCSDSGVSSDQQLSPLLQEVEEDDRTFSSGSENSPMEASQIYSDQEGSFQEDVEIDSSVFNLLDTNSLGEVKVEDNQAIISMNLLSTPQQAEHVATTTVTTPVRQVIRVTPVSGNPRSILLPVSLKDVKDIKTIKIINATSPRKQQAVTGVRLATGSRATLQTKPVLVKSAILQDDVSIASSKGSLSEETGDESDSQYPRLQLTSEEKRLLQKEGVRLPSHYPLTKHEERELKRIRRKIRNKISAQDSRKRKKEYIDGLEERVKQCTEENLHLVKRIKALQTQNQTLATQLRKLQSVLARGTAKTAQPATCLMVLLLSMALVMAPNLRLNQNSPSNTEGQKDQDLSQSESKMAPLGGWYSSSGDLIFMGLELNGLHQLVYADDVNMLGENPQTIRENTEILLEASKAIGLEVNLEKTKYIIMSCDQNIVRNGNIKIGDLSFEEVEKFKYLGATVTNINDTWEEIKRRINMGNACYYSVEKLLSSSLLSKNLKVRIYKTAILLVVLCGGETWTLTLREEQRLRVFKNKVLRKIFGAKRMKLQENGESYTTQNCTHCILHLT</sequence>
<organism evidence="9 10">
    <name type="scientific">Periplaneta americana</name>
    <name type="common">American cockroach</name>
    <name type="synonym">Blatta americana</name>
    <dbReference type="NCBI Taxonomy" id="6978"/>
    <lineage>
        <taxon>Eukaryota</taxon>
        <taxon>Metazoa</taxon>
        <taxon>Ecdysozoa</taxon>
        <taxon>Arthropoda</taxon>
        <taxon>Hexapoda</taxon>
        <taxon>Insecta</taxon>
        <taxon>Pterygota</taxon>
        <taxon>Neoptera</taxon>
        <taxon>Polyneoptera</taxon>
        <taxon>Dictyoptera</taxon>
        <taxon>Blattodea</taxon>
        <taxon>Blattoidea</taxon>
        <taxon>Blattidae</taxon>
        <taxon>Blattinae</taxon>
        <taxon>Periplaneta</taxon>
    </lineage>
</organism>
<accession>A0ABQ8T5A3</accession>
<dbReference type="InterPro" id="IPR051381">
    <property type="entry name" value="CREB_ATF_subfamily"/>
</dbReference>
<evidence type="ECO:0000259" key="8">
    <source>
        <dbReference type="PROSITE" id="PS50217"/>
    </source>
</evidence>
<feature type="region of interest" description="Disordered" evidence="7">
    <location>
        <begin position="108"/>
        <end position="134"/>
    </location>
</feature>
<dbReference type="SUPFAM" id="SSF57959">
    <property type="entry name" value="Leucine zipper domain"/>
    <property type="match status" value="1"/>
</dbReference>
<feature type="domain" description="BZIP" evidence="8">
    <location>
        <begin position="318"/>
        <end position="381"/>
    </location>
</feature>
<keyword evidence="3" id="KW-0238">DNA-binding</keyword>
<name>A0ABQ8T5A3_PERAM</name>
<dbReference type="Pfam" id="PF00170">
    <property type="entry name" value="bZIP_1"/>
    <property type="match status" value="1"/>
</dbReference>
<protein>
    <recommendedName>
        <fullName evidence="8">BZIP domain-containing protein</fullName>
    </recommendedName>
</protein>
<dbReference type="EMBL" id="JAJSOF020000015">
    <property type="protein sequence ID" value="KAJ4441077.1"/>
    <property type="molecule type" value="Genomic_DNA"/>
</dbReference>
<dbReference type="Proteomes" id="UP001148838">
    <property type="component" value="Unassembled WGS sequence"/>
</dbReference>
<keyword evidence="10" id="KW-1185">Reference proteome</keyword>
<keyword evidence="2" id="KW-0805">Transcription regulation</keyword>
<dbReference type="PROSITE" id="PS50217">
    <property type="entry name" value="BZIP"/>
    <property type="match status" value="1"/>
</dbReference>
<feature type="compositionally biased region" description="Polar residues" evidence="7">
    <location>
        <begin position="114"/>
        <end position="134"/>
    </location>
</feature>
<comment type="caution">
    <text evidence="9">The sequence shown here is derived from an EMBL/GenBank/DDBJ whole genome shotgun (WGS) entry which is preliminary data.</text>
</comment>
<gene>
    <name evidence="9" type="ORF">ANN_10927</name>
</gene>
<dbReference type="SMART" id="SM00338">
    <property type="entry name" value="BRLZ"/>
    <property type="match status" value="1"/>
</dbReference>
<evidence type="ECO:0000313" key="9">
    <source>
        <dbReference type="EMBL" id="KAJ4441077.1"/>
    </source>
</evidence>
<evidence type="ECO:0000256" key="5">
    <source>
        <dbReference type="ARBA" id="ARBA00023242"/>
    </source>
</evidence>
<reference evidence="9 10" key="1">
    <citation type="journal article" date="2022" name="Allergy">
        <title>Genome assembly and annotation of Periplaneta americana reveal a comprehensive cockroach allergen profile.</title>
        <authorList>
            <person name="Wang L."/>
            <person name="Xiong Q."/>
            <person name="Saelim N."/>
            <person name="Wang L."/>
            <person name="Nong W."/>
            <person name="Wan A.T."/>
            <person name="Shi M."/>
            <person name="Liu X."/>
            <person name="Cao Q."/>
            <person name="Hui J.H.L."/>
            <person name="Sookrung N."/>
            <person name="Leung T.F."/>
            <person name="Tungtrongchitr A."/>
            <person name="Tsui S.K.W."/>
        </authorList>
    </citation>
    <scope>NUCLEOTIDE SEQUENCE [LARGE SCALE GENOMIC DNA]</scope>
    <source>
        <strain evidence="9">PWHHKU_190912</strain>
    </source>
</reference>
<evidence type="ECO:0000313" key="10">
    <source>
        <dbReference type="Proteomes" id="UP001148838"/>
    </source>
</evidence>
<keyword evidence="5" id="KW-0539">Nucleus</keyword>